<evidence type="ECO:0000256" key="4">
    <source>
        <dbReference type="SAM" id="Phobius"/>
    </source>
</evidence>
<protein>
    <submittedName>
        <fullName evidence="6">Major Facilitator Superfamily protein</fullName>
    </submittedName>
</protein>
<dbReference type="Pfam" id="PF07690">
    <property type="entry name" value="MFS_1"/>
    <property type="match status" value="1"/>
</dbReference>
<dbReference type="InterPro" id="IPR036259">
    <property type="entry name" value="MFS_trans_sf"/>
</dbReference>
<feature type="domain" description="Major facilitator superfamily (MFS) profile" evidence="5">
    <location>
        <begin position="19"/>
        <end position="408"/>
    </location>
</feature>
<evidence type="ECO:0000259" key="5">
    <source>
        <dbReference type="PROSITE" id="PS50850"/>
    </source>
</evidence>
<dbReference type="RefSeq" id="WP_003664007.1">
    <property type="nucleotide sequence ID" value="NZ_CP008804.1"/>
</dbReference>
<dbReference type="InterPro" id="IPR020846">
    <property type="entry name" value="MFS_dom"/>
</dbReference>
<feature type="transmembrane region" description="Helical" evidence="4">
    <location>
        <begin position="141"/>
        <end position="165"/>
    </location>
</feature>
<dbReference type="OMA" id="AWQVTLY"/>
<dbReference type="SUPFAM" id="SSF103473">
    <property type="entry name" value="MFS general substrate transporter"/>
    <property type="match status" value="1"/>
</dbReference>
<sequence length="410" mass="44999">MPNHTTTQMPKSSPSAKTSLLLLIIGLIFAAANMRSPLVMMGSIVPMLSDDFGLSSVQIGYLGAMPMPLFAFGSLMAAVLAKKFGLERMMIGMTLLLALGVAIRNWFGVIELYVGTLILSFAIGMLNALTAPFIKQYAPNNIALATGVFSLSMSTLAGFGAWMVVPFAKTFGWQFAMSSWAIFGVIAAWIWWLIYRHNRMDNLKLMPALPTIKPTAHLKKPINLWRQKAAWQMAVLLGLQSFLFYSLASFLPSIGMAFGVTLDEAIRLPFVFQVMAPLAILWLTWLSRCGTSFQIISVAGCLMNALGISGLLMMPSLMLFWSALMGFGCALVFTLSLMMFSLRTTSTETARDLSSMVQAVGYSIAMFGPLMIGKLYQWQGDWQLPLMVLVVLMIINIPFGLWAANETKIG</sequence>
<dbReference type="PROSITE" id="PS50850">
    <property type="entry name" value="MFS"/>
    <property type="match status" value="1"/>
</dbReference>
<keyword evidence="2 4" id="KW-1133">Transmembrane helix</keyword>
<evidence type="ECO:0000313" key="7">
    <source>
        <dbReference type="Proteomes" id="UP000280228"/>
    </source>
</evidence>
<dbReference type="PANTHER" id="PTHR23523">
    <property type="match status" value="1"/>
</dbReference>
<name>A0A3S9QEB1_MORCA</name>
<evidence type="ECO:0000313" key="6">
    <source>
        <dbReference type="EMBL" id="AZQ93089.1"/>
    </source>
</evidence>
<dbReference type="InterPro" id="IPR011701">
    <property type="entry name" value="MFS"/>
</dbReference>
<feature type="transmembrane region" description="Helical" evidence="4">
    <location>
        <begin position="293"/>
        <end position="313"/>
    </location>
</feature>
<evidence type="ECO:0000256" key="2">
    <source>
        <dbReference type="ARBA" id="ARBA00022989"/>
    </source>
</evidence>
<feature type="transmembrane region" description="Helical" evidence="4">
    <location>
        <begin position="353"/>
        <end position="372"/>
    </location>
</feature>
<dbReference type="Proteomes" id="UP000280228">
    <property type="component" value="Chromosome"/>
</dbReference>
<feature type="transmembrane region" description="Helical" evidence="4">
    <location>
        <begin position="319"/>
        <end position="341"/>
    </location>
</feature>
<dbReference type="InterPro" id="IPR052524">
    <property type="entry name" value="MFS_Cyanate_Porter"/>
</dbReference>
<reference evidence="6 7" key="1">
    <citation type="submission" date="2018-12" db="EMBL/GenBank/DDBJ databases">
        <title>Persistence of Moraxella catarrhalis in Chronic Obstructive Pulmonary Disease and Regulation of the Hag/MID Adhesin.</title>
        <authorList>
            <person name="Murphy T."/>
            <person name="Zhao X."/>
            <person name="Vyas G."/>
            <person name="Aluvathingal J."/>
            <person name="Nadendla S."/>
            <person name="Tallon L."/>
            <person name="Tettelin H."/>
        </authorList>
    </citation>
    <scope>NUCLEOTIDE SEQUENCE [LARGE SCALE GENOMIC DNA]</scope>
    <source>
        <strain evidence="6 7">46P58B1</strain>
    </source>
</reference>
<feature type="transmembrane region" description="Helical" evidence="4">
    <location>
        <begin position="88"/>
        <end position="107"/>
    </location>
</feature>
<dbReference type="PANTHER" id="PTHR23523:SF2">
    <property type="entry name" value="2-NITROIMIDAZOLE TRANSPORTER"/>
    <property type="match status" value="1"/>
</dbReference>
<dbReference type="EMBL" id="CP034662">
    <property type="protein sequence ID" value="AZQ93089.1"/>
    <property type="molecule type" value="Genomic_DNA"/>
</dbReference>
<evidence type="ECO:0000256" key="1">
    <source>
        <dbReference type="ARBA" id="ARBA00022692"/>
    </source>
</evidence>
<evidence type="ECO:0000256" key="3">
    <source>
        <dbReference type="ARBA" id="ARBA00023136"/>
    </source>
</evidence>
<feature type="transmembrane region" description="Helical" evidence="4">
    <location>
        <begin position="268"/>
        <end position="286"/>
    </location>
</feature>
<proteinExistence type="predicted"/>
<dbReference type="AlphaFoldDB" id="A0A3S9QEB1"/>
<feature type="transmembrane region" description="Helical" evidence="4">
    <location>
        <begin position="59"/>
        <end position="81"/>
    </location>
</feature>
<feature type="transmembrane region" description="Helical" evidence="4">
    <location>
        <begin position="171"/>
        <end position="194"/>
    </location>
</feature>
<dbReference type="GO" id="GO:0022857">
    <property type="term" value="F:transmembrane transporter activity"/>
    <property type="evidence" value="ECO:0007669"/>
    <property type="project" value="InterPro"/>
</dbReference>
<accession>A0A3S9QEB1</accession>
<feature type="transmembrane region" description="Helical" evidence="4">
    <location>
        <begin position="384"/>
        <end position="404"/>
    </location>
</feature>
<organism evidence="6 7">
    <name type="scientific">Moraxella catarrhalis</name>
    <name type="common">Branhamella catarrhalis</name>
    <dbReference type="NCBI Taxonomy" id="480"/>
    <lineage>
        <taxon>Bacteria</taxon>
        <taxon>Pseudomonadati</taxon>
        <taxon>Pseudomonadota</taxon>
        <taxon>Gammaproteobacteria</taxon>
        <taxon>Moraxellales</taxon>
        <taxon>Moraxellaceae</taxon>
        <taxon>Moraxella</taxon>
    </lineage>
</organism>
<dbReference type="Gene3D" id="1.20.1250.20">
    <property type="entry name" value="MFS general substrate transporter like domains"/>
    <property type="match status" value="1"/>
</dbReference>
<dbReference type="KEGG" id="mcs:DR90_131"/>
<feature type="transmembrane region" description="Helical" evidence="4">
    <location>
        <begin position="229"/>
        <end position="248"/>
    </location>
</feature>
<keyword evidence="3 4" id="KW-0472">Membrane</keyword>
<feature type="transmembrane region" description="Helical" evidence="4">
    <location>
        <begin position="113"/>
        <end position="134"/>
    </location>
</feature>
<keyword evidence="1 4" id="KW-0812">Transmembrane</keyword>
<gene>
    <name evidence="6" type="ORF">EJK53_2167</name>
</gene>